<sequence>MDGPGRFFLIYTSFPTTRGWSMVREVLRGSPLQSAQFFYASSVLKFQHCCNITTNYSIFYALCFKIFALLKNCSQLLSFNICFQLLYVLAMLLCRIWTCTENSYSISLDTPKFLSFVAFQYQTT</sequence>
<reference evidence="1 2" key="1">
    <citation type="submission" date="2024-02" db="EMBL/GenBank/DDBJ databases">
        <title>de novo genome assembly of Solanum bulbocastanum strain 11H21.</title>
        <authorList>
            <person name="Hosaka A.J."/>
        </authorList>
    </citation>
    <scope>NUCLEOTIDE SEQUENCE [LARGE SCALE GENOMIC DNA]</scope>
    <source>
        <tissue evidence="1">Young leaves</tissue>
    </source>
</reference>
<name>A0AAN8YIS6_SOLBU</name>
<evidence type="ECO:0000313" key="2">
    <source>
        <dbReference type="Proteomes" id="UP001371456"/>
    </source>
</evidence>
<proteinExistence type="predicted"/>
<comment type="caution">
    <text evidence="1">The sequence shown here is derived from an EMBL/GenBank/DDBJ whole genome shotgun (WGS) entry which is preliminary data.</text>
</comment>
<organism evidence="1 2">
    <name type="scientific">Solanum bulbocastanum</name>
    <name type="common">Wild potato</name>
    <dbReference type="NCBI Taxonomy" id="147425"/>
    <lineage>
        <taxon>Eukaryota</taxon>
        <taxon>Viridiplantae</taxon>
        <taxon>Streptophyta</taxon>
        <taxon>Embryophyta</taxon>
        <taxon>Tracheophyta</taxon>
        <taxon>Spermatophyta</taxon>
        <taxon>Magnoliopsida</taxon>
        <taxon>eudicotyledons</taxon>
        <taxon>Gunneridae</taxon>
        <taxon>Pentapetalae</taxon>
        <taxon>asterids</taxon>
        <taxon>lamiids</taxon>
        <taxon>Solanales</taxon>
        <taxon>Solanaceae</taxon>
        <taxon>Solanoideae</taxon>
        <taxon>Solaneae</taxon>
        <taxon>Solanum</taxon>
    </lineage>
</organism>
<dbReference type="AlphaFoldDB" id="A0AAN8YIS6"/>
<keyword evidence="2" id="KW-1185">Reference proteome</keyword>
<gene>
    <name evidence="1" type="ORF">RDI58_007593</name>
</gene>
<protein>
    <submittedName>
        <fullName evidence="1">Uncharacterized protein</fullName>
    </submittedName>
</protein>
<evidence type="ECO:0000313" key="1">
    <source>
        <dbReference type="EMBL" id="KAK6794140.1"/>
    </source>
</evidence>
<dbReference type="Proteomes" id="UP001371456">
    <property type="component" value="Unassembled WGS sequence"/>
</dbReference>
<accession>A0AAN8YIS6</accession>
<dbReference type="EMBL" id="JBANQN010000003">
    <property type="protein sequence ID" value="KAK6794140.1"/>
    <property type="molecule type" value="Genomic_DNA"/>
</dbReference>